<keyword evidence="7" id="KW-0472">Membrane</keyword>
<evidence type="ECO:0000256" key="7">
    <source>
        <dbReference type="RuleBase" id="RU362042"/>
    </source>
</evidence>
<dbReference type="CDD" id="cd06530">
    <property type="entry name" value="S26_SPase_I"/>
    <property type="match status" value="1"/>
</dbReference>
<dbReference type="Proteomes" id="UP000236729">
    <property type="component" value="Unassembled WGS sequence"/>
</dbReference>
<reference evidence="10" key="1">
    <citation type="submission" date="2016-10" db="EMBL/GenBank/DDBJ databases">
        <authorList>
            <person name="de Groot N.N."/>
        </authorList>
    </citation>
    <scope>NUCLEOTIDE SEQUENCE [LARGE SCALE GENOMIC DNA]</scope>
    <source>
        <strain evidence="10">ATCC 20501</strain>
    </source>
</reference>
<dbReference type="SUPFAM" id="SSF51306">
    <property type="entry name" value="LexA/Signal peptidase"/>
    <property type="match status" value="1"/>
</dbReference>
<dbReference type="SMR" id="A0A1H6BR67"/>
<dbReference type="EC" id="3.4.21.89" evidence="4 7"/>
<evidence type="ECO:0000256" key="4">
    <source>
        <dbReference type="ARBA" id="ARBA00013208"/>
    </source>
</evidence>
<feature type="transmembrane region" description="Helical" evidence="7">
    <location>
        <begin position="43"/>
        <end position="66"/>
    </location>
</feature>
<dbReference type="PANTHER" id="PTHR43390">
    <property type="entry name" value="SIGNAL PEPTIDASE I"/>
    <property type="match status" value="1"/>
</dbReference>
<keyword evidence="5 7" id="KW-0378">Hydrolase</keyword>
<dbReference type="EMBL" id="FNVB01000004">
    <property type="protein sequence ID" value="SEG63184.1"/>
    <property type="molecule type" value="Genomic_DNA"/>
</dbReference>
<dbReference type="AlphaFoldDB" id="A0A1H6BR67"/>
<feature type="domain" description="Peptidase S26" evidence="9">
    <location>
        <begin position="42"/>
        <end position="242"/>
    </location>
</feature>
<evidence type="ECO:0000313" key="12">
    <source>
        <dbReference type="Proteomes" id="UP000199690"/>
    </source>
</evidence>
<evidence type="ECO:0000256" key="2">
    <source>
        <dbReference type="ARBA" id="ARBA00004401"/>
    </source>
</evidence>
<evidence type="ECO:0000256" key="1">
    <source>
        <dbReference type="ARBA" id="ARBA00000677"/>
    </source>
</evidence>
<feature type="compositionally biased region" description="Basic and acidic residues" evidence="8">
    <location>
        <begin position="1"/>
        <end position="18"/>
    </location>
</feature>
<evidence type="ECO:0000256" key="5">
    <source>
        <dbReference type="ARBA" id="ARBA00022801"/>
    </source>
</evidence>
<dbReference type="PANTHER" id="PTHR43390:SF1">
    <property type="entry name" value="CHLOROPLAST PROCESSING PEPTIDASE"/>
    <property type="match status" value="1"/>
</dbReference>
<dbReference type="InterPro" id="IPR000223">
    <property type="entry name" value="Pept_S26A_signal_pept_1"/>
</dbReference>
<feature type="region of interest" description="Disordered" evidence="8">
    <location>
        <begin position="1"/>
        <end position="35"/>
    </location>
</feature>
<keyword evidence="12" id="KW-1185">Reference proteome</keyword>
<dbReference type="InterPro" id="IPR036286">
    <property type="entry name" value="LexA/Signal_pep-like_sf"/>
</dbReference>
<gene>
    <name evidence="10" type="ORF">SAMN02982929_02782</name>
    <name evidence="11" type="ORF">SAMN05216506_10121</name>
</gene>
<dbReference type="GO" id="GO:0006465">
    <property type="term" value="P:signal peptide processing"/>
    <property type="evidence" value="ECO:0007669"/>
    <property type="project" value="InterPro"/>
</dbReference>
<keyword evidence="7" id="KW-0645">Protease</keyword>
<dbReference type="EMBL" id="FOME01000001">
    <property type="protein sequence ID" value="SFC12992.1"/>
    <property type="molecule type" value="Genomic_DNA"/>
</dbReference>
<dbReference type="Pfam" id="PF10502">
    <property type="entry name" value="Peptidase_S26"/>
    <property type="match status" value="1"/>
</dbReference>
<dbReference type="GO" id="GO:0005886">
    <property type="term" value="C:plasma membrane"/>
    <property type="evidence" value="ECO:0007669"/>
    <property type="project" value="UniProtKB-SubCell"/>
</dbReference>
<dbReference type="PROSITE" id="PS00761">
    <property type="entry name" value="SPASE_I_3"/>
    <property type="match status" value="1"/>
</dbReference>
<keyword evidence="7" id="KW-1133">Transmembrane helix</keyword>
<evidence type="ECO:0000313" key="13">
    <source>
        <dbReference type="Proteomes" id="UP000236729"/>
    </source>
</evidence>
<evidence type="ECO:0000256" key="3">
    <source>
        <dbReference type="ARBA" id="ARBA00009370"/>
    </source>
</evidence>
<feature type="active site" evidence="6">
    <location>
        <position position="71"/>
    </location>
</feature>
<evidence type="ECO:0000256" key="6">
    <source>
        <dbReference type="PIRSR" id="PIRSR600223-1"/>
    </source>
</evidence>
<dbReference type="GO" id="GO:0004252">
    <property type="term" value="F:serine-type endopeptidase activity"/>
    <property type="evidence" value="ECO:0007669"/>
    <property type="project" value="InterPro"/>
</dbReference>
<dbReference type="PRINTS" id="PR00727">
    <property type="entry name" value="LEADERPTASE"/>
</dbReference>
<dbReference type="Gene3D" id="2.10.109.10">
    <property type="entry name" value="Umud Fragment, subunit A"/>
    <property type="match status" value="1"/>
</dbReference>
<evidence type="ECO:0000256" key="8">
    <source>
        <dbReference type="SAM" id="MobiDB-lite"/>
    </source>
</evidence>
<evidence type="ECO:0000313" key="10">
    <source>
        <dbReference type="EMBL" id="SEG63184.1"/>
    </source>
</evidence>
<dbReference type="GO" id="GO:0009003">
    <property type="term" value="F:signal peptidase activity"/>
    <property type="evidence" value="ECO:0007669"/>
    <property type="project" value="UniProtKB-EC"/>
</dbReference>
<comment type="subcellular location">
    <subcellularLocation>
        <location evidence="2">Cell membrane</location>
        <topology evidence="2">Single-pass type II membrane protein</topology>
    </subcellularLocation>
    <subcellularLocation>
        <location evidence="7">Membrane</location>
        <topology evidence="7">Single-pass type II membrane protein</topology>
    </subcellularLocation>
</comment>
<evidence type="ECO:0000313" key="11">
    <source>
        <dbReference type="EMBL" id="SFC12992.1"/>
    </source>
</evidence>
<evidence type="ECO:0000259" key="9">
    <source>
        <dbReference type="Pfam" id="PF10502"/>
    </source>
</evidence>
<dbReference type="InterPro" id="IPR019533">
    <property type="entry name" value="Peptidase_S26"/>
</dbReference>
<comment type="catalytic activity">
    <reaction evidence="1 7">
        <text>Cleavage of hydrophobic, N-terminal signal or leader sequences from secreted and periplasmic proteins.</text>
        <dbReference type="EC" id="3.4.21.89"/>
    </reaction>
</comment>
<organism evidence="10 13">
    <name type="scientific">Saccharopolyspora kobensis</name>
    <dbReference type="NCBI Taxonomy" id="146035"/>
    <lineage>
        <taxon>Bacteria</taxon>
        <taxon>Bacillati</taxon>
        <taxon>Actinomycetota</taxon>
        <taxon>Actinomycetes</taxon>
        <taxon>Pseudonocardiales</taxon>
        <taxon>Pseudonocardiaceae</taxon>
        <taxon>Saccharopolyspora</taxon>
    </lineage>
</organism>
<dbReference type="NCBIfam" id="TIGR02227">
    <property type="entry name" value="sigpep_I_bact"/>
    <property type="match status" value="1"/>
</dbReference>
<reference evidence="12 13" key="2">
    <citation type="submission" date="2016-10" db="EMBL/GenBank/DDBJ databases">
        <authorList>
            <person name="Varghese N."/>
            <person name="Submissions S."/>
        </authorList>
    </citation>
    <scope>NUCLEOTIDE SEQUENCE [LARGE SCALE GENOMIC DNA]</scope>
    <source>
        <strain evidence="13">ATCC 20501</strain>
        <strain evidence="11 12">CGMCC 4.3529</strain>
    </source>
</reference>
<sequence length="300" mass="32516">MRSGSAEEPHEAEHHSGAPEDSGEGSRRRKPKNKKKGSFWRELPILIVTALVLTVLIQAFIARVYVIPSQSMEQTLHGCTGCNNDRVLVDKITYRFSDPEPGDVVVFRGPQPWVQNEFQAEEPTNPVAGFFQGVASLLGFGAPDEKDFVKRVIAVGGQTVECCDAQNRVLVDGKPLNEPYLYWEPGRGVGQDEFSAVTVPPGHLWVMGDNRNDSADSRVQGNGGVNGAVPVENVIGKAQFIVLPPTRWQGIDDPNPQADALGAPAWQTGVPVGFGVAAAFPTVWLGRRLVGVVSKRRASE</sequence>
<comment type="similarity">
    <text evidence="3 7">Belongs to the peptidase S26 family.</text>
</comment>
<keyword evidence="7" id="KW-0812">Transmembrane</keyword>
<name>A0A1H6BR67_9PSEU</name>
<dbReference type="InterPro" id="IPR019758">
    <property type="entry name" value="Pept_S26A_signal_pept_1_CS"/>
</dbReference>
<proteinExistence type="inferred from homology"/>
<accession>A0A1I1GNX8</accession>
<protein>
    <recommendedName>
        <fullName evidence="4 7">Signal peptidase I</fullName>
        <ecNumber evidence="4 7">3.4.21.89</ecNumber>
    </recommendedName>
</protein>
<feature type="active site" evidence="6">
    <location>
        <position position="150"/>
    </location>
</feature>
<accession>A0A1H6BR67</accession>
<dbReference type="Proteomes" id="UP000199690">
    <property type="component" value="Unassembled WGS sequence"/>
</dbReference>